<dbReference type="EMBL" id="PQXH01000050">
    <property type="protein sequence ID" value="TGO14630.1"/>
    <property type="molecule type" value="Genomic_DNA"/>
</dbReference>
<dbReference type="Proteomes" id="UP000297777">
    <property type="component" value="Unassembled WGS sequence"/>
</dbReference>
<keyword evidence="3" id="KW-1185">Reference proteome</keyword>
<comment type="caution">
    <text evidence="2">The sequence shown here is derived from an EMBL/GenBank/DDBJ whole genome shotgun (WGS) entry which is preliminary data.</text>
</comment>
<reference evidence="2 3" key="1">
    <citation type="submission" date="2017-12" db="EMBL/GenBank/DDBJ databases">
        <title>Comparative genomics of Botrytis spp.</title>
        <authorList>
            <person name="Valero-Jimenez C.A."/>
            <person name="Tapia P."/>
            <person name="Veloso J."/>
            <person name="Silva-Moreno E."/>
            <person name="Staats M."/>
            <person name="Valdes J.H."/>
            <person name="Van Kan J.A.L."/>
        </authorList>
    </citation>
    <scope>NUCLEOTIDE SEQUENCE [LARGE SCALE GENOMIC DNA]</scope>
    <source>
        <strain evidence="2 3">Bt9001</strain>
    </source>
</reference>
<feature type="chain" id="PRO_5021258444" evidence="1">
    <location>
        <begin position="20"/>
        <end position="240"/>
    </location>
</feature>
<proteinExistence type="predicted"/>
<accession>A0A4Z1ET77</accession>
<keyword evidence="1" id="KW-0732">Signal</keyword>
<sequence length="240" mass="27584">MHFSTFIPAILLLPYTTQALTYWLDKSCVAGKPLEAPNSTPVSGDGTHRWDVLFDELRAVGKNARDRLTNARRDPDFTRASNFLFRQDTRNFNNGADQDGQAVLALRKYFMALEGMRHEEVHVNADLRFYCDNDARWVQKTGDRETGWKDIDYPGQDRPAVQPGTPKTNHNPKRATITLCGHAFNKLDAQADPRSNKLARYLFFDIPENFDYADVHLNPRPIDFITSTFTALLLHEMRYF</sequence>
<feature type="signal peptide" evidence="1">
    <location>
        <begin position="1"/>
        <end position="19"/>
    </location>
</feature>
<organism evidence="2 3">
    <name type="scientific">Botrytis tulipae</name>
    <dbReference type="NCBI Taxonomy" id="87230"/>
    <lineage>
        <taxon>Eukaryota</taxon>
        <taxon>Fungi</taxon>
        <taxon>Dikarya</taxon>
        <taxon>Ascomycota</taxon>
        <taxon>Pezizomycotina</taxon>
        <taxon>Leotiomycetes</taxon>
        <taxon>Helotiales</taxon>
        <taxon>Sclerotiniaceae</taxon>
        <taxon>Botrytis</taxon>
    </lineage>
</organism>
<evidence type="ECO:0000313" key="3">
    <source>
        <dbReference type="Proteomes" id="UP000297777"/>
    </source>
</evidence>
<dbReference type="OrthoDB" id="3526323at2759"/>
<protein>
    <submittedName>
        <fullName evidence="2">Uncharacterized protein</fullName>
    </submittedName>
</protein>
<gene>
    <name evidence="2" type="ORF">BTUL_0050g00250</name>
</gene>
<evidence type="ECO:0000313" key="2">
    <source>
        <dbReference type="EMBL" id="TGO14630.1"/>
    </source>
</evidence>
<evidence type="ECO:0000256" key="1">
    <source>
        <dbReference type="SAM" id="SignalP"/>
    </source>
</evidence>
<name>A0A4Z1ET77_9HELO</name>
<dbReference type="AlphaFoldDB" id="A0A4Z1ET77"/>